<dbReference type="AlphaFoldDB" id="A0A212L0Y8"/>
<evidence type="ECO:0000259" key="2">
    <source>
        <dbReference type="PROSITE" id="PS51186"/>
    </source>
</evidence>
<dbReference type="SUPFAM" id="SSF55718">
    <property type="entry name" value="SCP-like"/>
    <property type="match status" value="1"/>
</dbReference>
<dbReference type="InterPro" id="IPR025559">
    <property type="entry name" value="Eis_dom"/>
</dbReference>
<evidence type="ECO:0000313" key="3">
    <source>
        <dbReference type="EMBL" id="SCM71039.1"/>
    </source>
</evidence>
<name>A0A212L0Y8_9BACT</name>
<dbReference type="Pfam" id="PF17668">
    <property type="entry name" value="Acetyltransf_17"/>
    <property type="match status" value="1"/>
</dbReference>
<proteinExistence type="predicted"/>
<dbReference type="Pfam" id="PF13527">
    <property type="entry name" value="Acetyltransf_9"/>
    <property type="match status" value="1"/>
</dbReference>
<dbReference type="PROSITE" id="PS51186">
    <property type="entry name" value="GNAT"/>
    <property type="match status" value="1"/>
</dbReference>
<organism evidence="3">
    <name type="scientific">uncultured Desulfovibrio sp</name>
    <dbReference type="NCBI Taxonomy" id="167968"/>
    <lineage>
        <taxon>Bacteria</taxon>
        <taxon>Pseudomonadati</taxon>
        <taxon>Thermodesulfobacteriota</taxon>
        <taxon>Desulfovibrionia</taxon>
        <taxon>Desulfovibrionales</taxon>
        <taxon>Desulfovibrionaceae</taxon>
        <taxon>Desulfovibrio</taxon>
        <taxon>environmental samples</taxon>
    </lineage>
</organism>
<dbReference type="PANTHER" id="PTHR37817:SF1">
    <property type="entry name" value="N-ACETYLTRANSFERASE EIS"/>
    <property type="match status" value="1"/>
</dbReference>
<dbReference type="InterPro" id="IPR041380">
    <property type="entry name" value="Acetyltransf_17"/>
</dbReference>
<feature type="region of interest" description="Disordered" evidence="1">
    <location>
        <begin position="1"/>
        <end position="80"/>
    </location>
</feature>
<accession>A0A212L0Y8</accession>
<keyword evidence="3" id="KW-0808">Transferase</keyword>
<dbReference type="Pfam" id="PF13530">
    <property type="entry name" value="SCP2_2"/>
    <property type="match status" value="1"/>
</dbReference>
<dbReference type="GO" id="GO:0034069">
    <property type="term" value="F:aminoglycoside N-acetyltransferase activity"/>
    <property type="evidence" value="ECO:0007669"/>
    <property type="project" value="TreeGrafter"/>
</dbReference>
<dbReference type="SUPFAM" id="SSF55729">
    <property type="entry name" value="Acyl-CoA N-acyltransferases (Nat)"/>
    <property type="match status" value="1"/>
</dbReference>
<protein>
    <submittedName>
        <fullName evidence="3">GCN5-related N-acetyltransferase</fullName>
    </submittedName>
</protein>
<dbReference type="InterPro" id="IPR036527">
    <property type="entry name" value="SCP2_sterol-bd_dom_sf"/>
</dbReference>
<sequence>MRILHKQQHLPPLDGPRLEPHPFRAAGTPPDKCNGAPLVPVNRRERGLEARRTAMAAEERGEGEAVNSEHKDEDRQPSNGVHDAFEFRQLGKDDFEQFEALLRYAFQVSSSEMARIGWSDKEMKQSKKPIFEASHVMGWFYKGRLASQVVIYPMEVNIQGEICKMGGITGVATYPEYTGRGLIHSLLAKSLEYMRSQQQIISYLCPYSIPLYRKHGWEIMSDKMTFAIKDTQLPARHPVEGQIERVDIENEDLHKVYKYFALQEHGALIRGALEWEEYWRWDSDDVMAAVYYSADRKPLGYVIYYIENEVFSIKEMVYLNQEAKYGIWNYITAHFSMITKVEGANYTGEAMAFQLEDSEIDETIQPYGMARIVDVQRFMEFYPFQFSDPRLTLDFEVKDPIAPWNNGIFHVRWEDDEAVCEQVTTCHSGHRIALDIQTLTTMLMGYKRPTYLYNNDRIDMDYHLLKTLEALIPPDRPYFSDYF</sequence>
<dbReference type="GO" id="GO:0030649">
    <property type="term" value="P:aminoglycoside antibiotic catabolic process"/>
    <property type="evidence" value="ECO:0007669"/>
    <property type="project" value="TreeGrafter"/>
</dbReference>
<dbReference type="InterPro" id="IPR051554">
    <property type="entry name" value="Acetyltransferase_Eis"/>
</dbReference>
<feature type="domain" description="N-acetyltransferase" evidence="2">
    <location>
        <begin position="85"/>
        <end position="240"/>
    </location>
</feature>
<dbReference type="InterPro" id="IPR016181">
    <property type="entry name" value="Acyl_CoA_acyltransferase"/>
</dbReference>
<dbReference type="RefSeq" id="WP_232088233.1">
    <property type="nucleotide sequence ID" value="NZ_LT608333.1"/>
</dbReference>
<gene>
    <name evidence="3" type="ORF">KL86DES1_10816</name>
</gene>
<dbReference type="InterPro" id="IPR000182">
    <property type="entry name" value="GNAT_dom"/>
</dbReference>
<reference evidence="3" key="1">
    <citation type="submission" date="2016-08" db="EMBL/GenBank/DDBJ databases">
        <authorList>
            <person name="Seilhamer J.J."/>
        </authorList>
    </citation>
    <scope>NUCLEOTIDE SEQUENCE</scope>
    <source>
        <strain evidence="3">86-1</strain>
    </source>
</reference>
<dbReference type="Gene3D" id="3.40.630.30">
    <property type="match status" value="2"/>
</dbReference>
<dbReference type="EMBL" id="FMJC01000001">
    <property type="protein sequence ID" value="SCM71039.1"/>
    <property type="molecule type" value="Genomic_DNA"/>
</dbReference>
<feature type="compositionally biased region" description="Basic and acidic residues" evidence="1">
    <location>
        <begin position="42"/>
        <end position="76"/>
    </location>
</feature>
<dbReference type="Gene3D" id="3.30.1050.10">
    <property type="entry name" value="SCP2 sterol-binding domain"/>
    <property type="match status" value="1"/>
</dbReference>
<evidence type="ECO:0000256" key="1">
    <source>
        <dbReference type="SAM" id="MobiDB-lite"/>
    </source>
</evidence>
<dbReference type="PANTHER" id="PTHR37817">
    <property type="entry name" value="N-ACETYLTRANSFERASE EIS"/>
    <property type="match status" value="1"/>
</dbReference>